<organism evidence="11 12">
    <name type="scientific">Microdochium trichocladiopsis</name>
    <dbReference type="NCBI Taxonomy" id="1682393"/>
    <lineage>
        <taxon>Eukaryota</taxon>
        <taxon>Fungi</taxon>
        <taxon>Dikarya</taxon>
        <taxon>Ascomycota</taxon>
        <taxon>Pezizomycotina</taxon>
        <taxon>Sordariomycetes</taxon>
        <taxon>Xylariomycetidae</taxon>
        <taxon>Xylariales</taxon>
        <taxon>Microdochiaceae</taxon>
        <taxon>Microdochium</taxon>
    </lineage>
</organism>
<evidence type="ECO:0000256" key="7">
    <source>
        <dbReference type="SAM" id="MobiDB-lite"/>
    </source>
</evidence>
<dbReference type="InterPro" id="IPR051346">
    <property type="entry name" value="OTU_Deubiquitinase"/>
</dbReference>
<evidence type="ECO:0000256" key="2">
    <source>
        <dbReference type="ARBA" id="ARBA00012759"/>
    </source>
</evidence>
<evidence type="ECO:0000313" key="12">
    <source>
        <dbReference type="Proteomes" id="UP000756346"/>
    </source>
</evidence>
<feature type="compositionally biased region" description="Gly residues" evidence="7">
    <location>
        <begin position="3292"/>
        <end position="3305"/>
    </location>
</feature>
<dbReference type="InterPro" id="IPR022105">
    <property type="entry name" value="DUF3645"/>
</dbReference>
<dbReference type="Pfam" id="PF12340">
    <property type="entry name" value="DUF3638"/>
    <property type="match status" value="1"/>
</dbReference>
<dbReference type="InterPro" id="IPR022099">
    <property type="entry name" value="DUF3638"/>
</dbReference>
<dbReference type="EC" id="3.4.19.12" evidence="2"/>
<evidence type="ECO:0000259" key="8">
    <source>
        <dbReference type="Pfam" id="PF12340"/>
    </source>
</evidence>
<evidence type="ECO:0000256" key="6">
    <source>
        <dbReference type="ARBA" id="ARBA00022807"/>
    </source>
</evidence>
<evidence type="ECO:0000256" key="1">
    <source>
        <dbReference type="ARBA" id="ARBA00000707"/>
    </source>
</evidence>
<dbReference type="GO" id="GO:0006508">
    <property type="term" value="P:proteolysis"/>
    <property type="evidence" value="ECO:0007669"/>
    <property type="project" value="UniProtKB-KW"/>
</dbReference>
<dbReference type="InterPro" id="IPR027417">
    <property type="entry name" value="P-loop_NTPase"/>
</dbReference>
<reference evidence="11" key="1">
    <citation type="journal article" date="2021" name="Nat. Commun.">
        <title>Genetic determinants of endophytism in the Arabidopsis root mycobiome.</title>
        <authorList>
            <person name="Mesny F."/>
            <person name="Miyauchi S."/>
            <person name="Thiergart T."/>
            <person name="Pickel B."/>
            <person name="Atanasova L."/>
            <person name="Karlsson M."/>
            <person name="Huettel B."/>
            <person name="Barry K.W."/>
            <person name="Haridas S."/>
            <person name="Chen C."/>
            <person name="Bauer D."/>
            <person name="Andreopoulos W."/>
            <person name="Pangilinan J."/>
            <person name="LaButti K."/>
            <person name="Riley R."/>
            <person name="Lipzen A."/>
            <person name="Clum A."/>
            <person name="Drula E."/>
            <person name="Henrissat B."/>
            <person name="Kohler A."/>
            <person name="Grigoriev I.V."/>
            <person name="Martin F.M."/>
            <person name="Hacquard S."/>
        </authorList>
    </citation>
    <scope>NUCLEOTIDE SEQUENCE</scope>
    <source>
        <strain evidence="11">MPI-CAGE-CH-0230</strain>
    </source>
</reference>
<dbReference type="EMBL" id="JAGTJQ010000011">
    <property type="protein sequence ID" value="KAH7018186.1"/>
    <property type="molecule type" value="Genomic_DNA"/>
</dbReference>
<proteinExistence type="predicted"/>
<sequence length="3340" mass="376326">MDPRSPLPPSVQASVFHHVTLPAQLPQRADNNIAEIETALVDYLLRAANIMKSAAQDGPWESISRCLERCKTINMGGLVERTRLTACLRQMVAGDFLVIRIAAQNAAVFVRLPLEQTDEQFAIFEFFETSANREDVMQSPTGTLSWTFPGSAVAVSKATFEDDEFVDTLSGFLEQASMESAKHFTPVVTKAGSSVLESRDTVDPSLITALLTATIDANGQRCQATLLHKKVRDDVCWNNAARPWRRLPYWLVQRVTIARYLQIMFEREPLHGRLQYKAFQCVLHCLVLDGTQSDVSLEDQAHLKSKVCRRLFKLDRESANWPTSVQSAYASLMSSLRDILSIPIDTAGQRALDAWQRDIPSMIKTIPMLPKKAEADHLRLQLVLSRPELMAAQERFRAADKPYRSRQTNVQFSPRSSGSQVRQFALTHSSLFQREDALRQLCTSFDTGIAPTDCSKLKSSILGYIESVGGQFDNNVELKSSFLLTVFEAWMSLDKMVCQTTPLLSEYDPGFQASMLDVLNLPRHSDMLRARRVQDYLQHRKESARYSQTVLDDPRSGCFAEKYFDTCDADGALESLLLEIRADTEAAKQAKESQWRELTAQFDSLTRQYEAGTCLYVDDGVNGPKHEAWQCPRCQINKRRNRIEIRAFEDPLPQNDMQAKVVVFELMPPENFVAYRDATWAIWYRLGFEKQEPGQGPRVCLWEYSGLRCYIDAQLVCGAITLASTTKSFLMTHYATATFPVGLDQVIRPNALKYGYYHDQTRTWPGRLHAHPKLLHHCKLTIPPSSPYATLLRKKTFAPDGNGPSSYEIIANHTSCPPNLNAQEFSAFQSMLSGKAIRWITILVELASPNLNMSSADSVLLLKHLSAQLGPADPNDSAGVTHSVFRDPVFCQALLRQLRRKLADIKDNWREMHLMEVIITLSLRIATLAAQHSTSRDWVPHALQLLESSRDITRKWMRDLRSAGLEIVDVGATKQNQCYTLWAAILCKRTFAAFITAMGPDIDSEDLAVLIECSATSHDATPEKIQDLPLVLQQSLTSDLRLQYQLKQRVERALAQSGAESLLAALKQLWIGADTLSDFEFEQHDKCWVTASIHSSSHHVAQSVQYNSLYGVLLVDGEPLTRLAPEPENEAILTELFGVLNLRKRPSALPGMTYELAFKKEGHSIHVGYVNRRMIIRAVKGRQVMELISRNFFHKEGQFDLPSELVDDCFHWLDLKRGILEIRPKWSIWWSRKSQWKLDVSTSACYRDKQYGSRDSLVDPYSPLFARVARLFNYFEYKRYLTVFQPARFALTVDMKRMQLRWHVNDEFALQSRQLSVQIDFNQDIGTWYGFRSALVCKNINNPDERSVLVPLRPLKAVRHASHVYVHGIGTSDAMVPYIRYTVNSVLGRLDCVAEPALVYKKAEIHALTSGMLADPLTRRTGAEEALSILSSGLAQPWTPLANIPSGILHAIARISPLREWYPEDKQVMQRTLWNPDLPCHAQREEYPILVHRILERSARLSTFHLENGFIPLQVEHGNQQLRLRALRRRDKHRRPIETDLRWEDVTDSPYLARDRPRNHGKYARVFEIITLLRQSPSEMPTCTNLAQLLSEAHSICGFTTIFDRPTISEKLDVSIRGEWGSLVHAVRKMEKYPLMFFLGTIAYGNNHERELLRTLVAHSIWEPLRTVSLPSAPTFNNFRPHQNPQLAVLTKLVEQFKVPAPADPELAEYATNKQKKNLKQAREAHERKATEDCEFFVRHLLNQWPCEIPQYELPSRTYLLDITAAYASILPEWTQLYTNRQLSLHLDLVQGILNEHTDPSFAFSRPDFHATNAEFPRPTLPRELPTLTEVLTACGATCLSQTSRGSSFSPVADSYTSNTARGSTSERLVNSQTCLSLSAANSRFTSKRPIPPNDARAVGELAQIVKDLSRSASLVQQRYAADLGRSLEAFVDGGAEELPVGQEVTRTLRSLNLRTMRLLDSLMSDTATESYHFSQAQIRWLYAGKLWPVTSPITLLEQLRESREPRLDGSAKAQIIEFALSIIDLQRALRMEKHEKSGEKVRWREEQANPGHRTWNPTDYPDWLLLEIESDILIRDGQVEVAQAIIAPQSGKSSVLQLNMGQGKTSCIIPMVATVLADGENLVRVCVPKALLQQTAQLLQTRLGGLVGRRIGHVPFSRKTTTDEPTIKQFQRLHVMLQKDRGVMICLPEHQLSFSLSTSQRVLDDRVPEARLMARFQKWLQSHARDILDESDHTLAVRTQLIYPSGPQTAVDGHPHRWLVAEQVLALVELQLDDLQKTFPRSIEVVRREAGGFPHVFFLRSDVEEELIRRLTWDICRGHRGILPIDSLDAADRSAIKEFLTSFNVEQSTLDRISGLCPDQAHIRSSIMILRGLLLHRILLMTLKKRYGVTYGLHETRDPVAVPFHAKGVPSDTSEFGHVDVSILLTCLAFYHKGLNTHQIREALGAVLKSDDPAAEYDNWCDHDDFPDHLRNWHAVNAGDERQIADIHQFVQFKVVVIDYYLNNFVFPRHAKQFKVKLQSSGWDIPLFKPDSQSNKVDQGAVFSKTGRHLTTGFSGTNDIKPLLPLTISQDDIPSLLKTNAKVLTYLLQPRSRNYRIMRLPLGKRMSEEQFLFMLKSHGKDGIRILIDSGAQILEMTNAELVQKWLKMDGRASAALYFSRDRPYIMSKTGTTVPLSASPYADNLKEVLVYLDEAHTRGTDLRFDRDAHAALTLGLGQTKDHTVQAAMRLRQLGTTQSVTFFAPVEVDQSIRDLCKKELFATIDSSHVIKWLVHNTCSLTESLQPLYFAQGMDFCARMQAAVDHPDFLSDAADRREYIRTIRQTERQTLQQLYAPQTKAKTAKDKLLLTGVLGDFRKELNQRRKRFQDTGHAVHASALEEVEQEREIEQEVEAVRQVKKPLPYTPFTFPGLHRDVENFARTGRFAAGSDVFVSALTFMARSSTGRKYKVNSKAGSAKLFVTMEFTRTVRIEVVSTNDNFIRPVQWILYSPKPEAAVVVTPEEAECLVPILRRHGKKDSGTGEPATYLITYAGATTRRMRTTVGSFKFYSIPSLPTNWSPPPWLKVEVGVLAGRLYFDWDEYAEICKLLGIADTTGAATNMEDEFTEIARISEVTDTTSGVEASGPDATSHSSDDAKAQQQQQNTKPFSFTRDWLSVRRHGQEFSHSPMGFLCLRKPLHADHAFFEKTDAFVRREDLKPGKLATMNPTQLDGAGGDYYNSGDDDGDGNGGDHAAAALAAGMTTNGGAEGEMVDFGEHDPSAVLRDDDVHVKIRYESDEDGEDDVGGTMMGDVGQNGGGGEGAGGAGHSAWASARRLDGGGVSATAARAGRGGRQGRGGRSR</sequence>
<dbReference type="Pfam" id="PF12359">
    <property type="entry name" value="DUF3645"/>
    <property type="match status" value="1"/>
</dbReference>
<dbReference type="GO" id="GO:0004843">
    <property type="term" value="F:cysteine-type deubiquitinase activity"/>
    <property type="evidence" value="ECO:0007669"/>
    <property type="project" value="UniProtKB-EC"/>
</dbReference>
<dbReference type="Gene3D" id="3.40.50.300">
    <property type="entry name" value="P-loop containing nucleotide triphosphate hydrolases"/>
    <property type="match status" value="1"/>
</dbReference>
<feature type="compositionally biased region" description="Polar residues" evidence="7">
    <location>
        <begin position="3115"/>
        <end position="3130"/>
    </location>
</feature>
<feature type="domain" description="DUF6606" evidence="10">
    <location>
        <begin position="15"/>
        <end position="288"/>
    </location>
</feature>
<evidence type="ECO:0000256" key="3">
    <source>
        <dbReference type="ARBA" id="ARBA00022670"/>
    </source>
</evidence>
<keyword evidence="5" id="KW-0378">Hydrolase</keyword>
<keyword evidence="12" id="KW-1185">Reference proteome</keyword>
<dbReference type="PANTHER" id="PTHR13367:SF32">
    <property type="entry name" value="DUF6606 DOMAIN-CONTAINING PROTEIN"/>
    <property type="match status" value="1"/>
</dbReference>
<feature type="domain" description="DUF3638" evidence="8">
    <location>
        <begin position="2053"/>
        <end position="2276"/>
    </location>
</feature>
<dbReference type="PANTHER" id="PTHR13367">
    <property type="entry name" value="UBIQUITIN THIOESTERASE"/>
    <property type="match status" value="1"/>
</dbReference>
<feature type="region of interest" description="Disordered" evidence="7">
    <location>
        <begin position="3274"/>
        <end position="3340"/>
    </location>
</feature>
<evidence type="ECO:0000259" key="10">
    <source>
        <dbReference type="Pfam" id="PF20255"/>
    </source>
</evidence>
<evidence type="ECO:0000256" key="4">
    <source>
        <dbReference type="ARBA" id="ARBA00022786"/>
    </source>
</evidence>
<evidence type="ECO:0000256" key="5">
    <source>
        <dbReference type="ARBA" id="ARBA00022801"/>
    </source>
</evidence>
<keyword evidence="3" id="KW-0645">Protease</keyword>
<dbReference type="Proteomes" id="UP000756346">
    <property type="component" value="Unassembled WGS sequence"/>
</dbReference>
<evidence type="ECO:0000259" key="9">
    <source>
        <dbReference type="Pfam" id="PF12359"/>
    </source>
</evidence>
<dbReference type="OrthoDB" id="3182339at2759"/>
<name>A0A9P8XVN6_9PEZI</name>
<keyword evidence="4" id="KW-0833">Ubl conjugation pathway</keyword>
<dbReference type="RefSeq" id="XP_046006453.1">
    <property type="nucleotide sequence ID" value="XM_046161513.1"/>
</dbReference>
<feature type="domain" description="DUF3645" evidence="9">
    <location>
        <begin position="2395"/>
        <end position="2427"/>
    </location>
</feature>
<comment type="catalytic activity">
    <reaction evidence="1">
        <text>Thiol-dependent hydrolysis of ester, thioester, amide, peptide and isopeptide bonds formed by the C-terminal Gly of ubiquitin (a 76-residue protein attached to proteins as an intracellular targeting signal).</text>
        <dbReference type="EC" id="3.4.19.12"/>
    </reaction>
</comment>
<dbReference type="InterPro" id="IPR046541">
    <property type="entry name" value="DUF6606"/>
</dbReference>
<protein>
    <recommendedName>
        <fullName evidence="2">ubiquitinyl hydrolase 1</fullName>
        <ecNumber evidence="2">3.4.19.12</ecNumber>
    </recommendedName>
</protein>
<dbReference type="GeneID" id="70191059"/>
<dbReference type="Pfam" id="PF20255">
    <property type="entry name" value="DUF6606"/>
    <property type="match status" value="1"/>
</dbReference>
<accession>A0A9P8XVN6</accession>
<comment type="caution">
    <text evidence="11">The sequence shown here is derived from an EMBL/GenBank/DDBJ whole genome shotgun (WGS) entry which is preliminary data.</text>
</comment>
<evidence type="ECO:0000313" key="11">
    <source>
        <dbReference type="EMBL" id="KAH7018186.1"/>
    </source>
</evidence>
<feature type="region of interest" description="Disordered" evidence="7">
    <location>
        <begin position="3115"/>
        <end position="3147"/>
    </location>
</feature>
<keyword evidence="6" id="KW-0788">Thiol protease</keyword>
<dbReference type="SUPFAM" id="SSF52540">
    <property type="entry name" value="P-loop containing nucleoside triphosphate hydrolases"/>
    <property type="match status" value="1"/>
</dbReference>
<gene>
    <name evidence="11" type="ORF">B0I36DRAFT_394922</name>
</gene>